<sequence>MTILGTQRTLAVPALTQQVFALTACNSCRAKGATYRLEQPELSPSHDIDEISIKITDTIRGMRKEAE</sequence>
<accession>A0A432XJ12</accession>
<evidence type="ECO:0000313" key="2">
    <source>
        <dbReference type="Proteomes" id="UP000287330"/>
    </source>
</evidence>
<dbReference type="Proteomes" id="UP000287330">
    <property type="component" value="Unassembled WGS sequence"/>
</dbReference>
<dbReference type="RefSeq" id="WP_110576480.1">
    <property type="nucleotide sequence ID" value="NZ_PIPV01000023.1"/>
</dbReference>
<proteinExistence type="predicted"/>
<keyword evidence="2" id="KW-1185">Reference proteome</keyword>
<dbReference type="AlphaFoldDB" id="A0A432XJ12"/>
<gene>
    <name evidence="1" type="ORF">CWE25_13225</name>
</gene>
<name>A0A432XJ12_9GAMM</name>
<reference evidence="2" key="1">
    <citation type="journal article" date="2018" name="Front. Microbiol.">
        <title>Genome-Based Analysis Reveals the Taxonomy and Diversity of the Family Idiomarinaceae.</title>
        <authorList>
            <person name="Liu Y."/>
            <person name="Lai Q."/>
            <person name="Shao Z."/>
        </authorList>
    </citation>
    <scope>NUCLEOTIDE SEQUENCE [LARGE SCALE GENOMIC DNA]</scope>
    <source>
        <strain evidence="2">F23</strain>
    </source>
</reference>
<organism evidence="1 2">
    <name type="scientific">Idiomarina fontislapidosi</name>
    <dbReference type="NCBI Taxonomy" id="263723"/>
    <lineage>
        <taxon>Bacteria</taxon>
        <taxon>Pseudomonadati</taxon>
        <taxon>Pseudomonadota</taxon>
        <taxon>Gammaproteobacteria</taxon>
        <taxon>Alteromonadales</taxon>
        <taxon>Idiomarinaceae</taxon>
        <taxon>Idiomarina</taxon>
    </lineage>
</organism>
<protein>
    <submittedName>
        <fullName evidence="1">Uncharacterized protein</fullName>
    </submittedName>
</protein>
<comment type="caution">
    <text evidence="1">The sequence shown here is derived from an EMBL/GenBank/DDBJ whole genome shotgun (WGS) entry which is preliminary data.</text>
</comment>
<evidence type="ECO:0000313" key="1">
    <source>
        <dbReference type="EMBL" id="RUO48622.1"/>
    </source>
</evidence>
<dbReference type="EMBL" id="PIPV01000023">
    <property type="protein sequence ID" value="RUO48622.1"/>
    <property type="molecule type" value="Genomic_DNA"/>
</dbReference>